<dbReference type="PANTHER" id="PTHR22900">
    <property type="entry name" value="PROTEIN CBG14245-RELATED"/>
    <property type="match status" value="1"/>
</dbReference>
<dbReference type="InterPro" id="IPR007669">
    <property type="entry name" value="Chst-1-like"/>
</dbReference>
<dbReference type="OrthoDB" id="408912at2759"/>
<dbReference type="GO" id="GO:0016020">
    <property type="term" value="C:membrane"/>
    <property type="evidence" value="ECO:0007669"/>
    <property type="project" value="InterPro"/>
</dbReference>
<dbReference type="EMBL" id="UYYB01007632">
    <property type="protein sequence ID" value="VDM68095.1"/>
    <property type="molecule type" value="Genomic_DNA"/>
</dbReference>
<dbReference type="Pfam" id="PF03567">
    <property type="entry name" value="Sulfotransfer_2"/>
    <property type="match status" value="1"/>
</dbReference>
<evidence type="ECO:0000313" key="2">
    <source>
        <dbReference type="Proteomes" id="UP000270094"/>
    </source>
</evidence>
<dbReference type="PANTHER" id="PTHR22900:SF13">
    <property type="entry name" value="CARBOHYDRATE SULFOTRANSFERASE-RELATED"/>
    <property type="match status" value="1"/>
</dbReference>
<protein>
    <recommendedName>
        <fullName evidence="3">Carbohydrate sulfotransferase</fullName>
    </recommendedName>
</protein>
<dbReference type="GO" id="GO:1902884">
    <property type="term" value="P:positive regulation of response to oxidative stress"/>
    <property type="evidence" value="ECO:0007669"/>
    <property type="project" value="InterPro"/>
</dbReference>
<evidence type="ECO:0008006" key="3">
    <source>
        <dbReference type="Google" id="ProtNLM"/>
    </source>
</evidence>
<organism evidence="1 2">
    <name type="scientific">Strongylus vulgaris</name>
    <name type="common">Blood worm</name>
    <dbReference type="NCBI Taxonomy" id="40348"/>
    <lineage>
        <taxon>Eukaryota</taxon>
        <taxon>Metazoa</taxon>
        <taxon>Ecdysozoa</taxon>
        <taxon>Nematoda</taxon>
        <taxon>Chromadorea</taxon>
        <taxon>Rhabditida</taxon>
        <taxon>Rhabditina</taxon>
        <taxon>Rhabditomorpha</taxon>
        <taxon>Strongyloidea</taxon>
        <taxon>Strongylidae</taxon>
        <taxon>Strongylus</taxon>
    </lineage>
</organism>
<reference evidence="1 2" key="1">
    <citation type="submission" date="2018-11" db="EMBL/GenBank/DDBJ databases">
        <authorList>
            <consortium name="Pathogen Informatics"/>
        </authorList>
    </citation>
    <scope>NUCLEOTIDE SEQUENCE [LARGE SCALE GENOMIC DNA]</scope>
</reference>
<accession>A0A3P7K9Z1</accession>
<feature type="non-terminal residue" evidence="1">
    <location>
        <position position="1"/>
    </location>
</feature>
<dbReference type="AlphaFoldDB" id="A0A3P7K9Z1"/>
<dbReference type="Proteomes" id="UP000270094">
    <property type="component" value="Unassembled WGS sequence"/>
</dbReference>
<dbReference type="GO" id="GO:0047756">
    <property type="term" value="F:chondroitin 4-sulfotransferase activity"/>
    <property type="evidence" value="ECO:0007669"/>
    <property type="project" value="InterPro"/>
</dbReference>
<dbReference type="GO" id="GO:0050650">
    <property type="term" value="P:chondroitin sulfate proteoglycan biosynthetic process"/>
    <property type="evidence" value="ECO:0007669"/>
    <property type="project" value="InterPro"/>
</dbReference>
<dbReference type="InterPro" id="IPR005331">
    <property type="entry name" value="Sulfotransferase"/>
</dbReference>
<gene>
    <name evidence="1" type="ORF">SVUK_LOCUS3093</name>
</gene>
<keyword evidence="2" id="KW-1185">Reference proteome</keyword>
<evidence type="ECO:0000313" key="1">
    <source>
        <dbReference type="EMBL" id="VDM68095.1"/>
    </source>
</evidence>
<sequence>SFFGSQAEAAIIANRTDYCVGDEVLQCVPPIYPYVQNYREKRRRSLEIKWTEIIFGPISRMKILFKVSPKYHLLACTIEKNFSTMLTAIICYLFDEDRFIRQKKNIITETYRRRSCAQLNEYTSLTTLHSTLNHKDWSMMAVVRDPLERFVSGFANKCLREKVWKKFPDRCNGCQKVSLIPNNN</sequence>
<name>A0A3P7K9Z1_STRVU</name>
<proteinExistence type="predicted"/>